<dbReference type="OrthoDB" id="9800461at2"/>
<dbReference type="Proteomes" id="UP000054223">
    <property type="component" value="Unassembled WGS sequence"/>
</dbReference>
<dbReference type="EMBL" id="LNAL01000007">
    <property type="protein sequence ID" value="KUG07262.1"/>
    <property type="molecule type" value="Genomic_DNA"/>
</dbReference>
<sequence length="144" mass="15931">MKSAVEKMLLKPGAVVLVLGLPANLQPLLADLRTHCTVVEHAADKVDAALVFATMQTEIDQLAPQVAALAAGDAAIWFAYPKGTSKKYRCDFNRDTGWAPLHALGFEPVRQIAIDDDWSALRFRRVEYIKQMTRATRRATQPQA</sequence>
<reference evidence="1 2" key="1">
    <citation type="submission" date="2015-11" db="EMBL/GenBank/DDBJ databases">
        <title>Solirubrum puertoriconensis gen. nov. an environmental bacteria isolated in Puerto Rico.</title>
        <authorList>
            <person name="Cuebas-Irizarry M.F."/>
            <person name="Montalvo-Rodriguez R."/>
        </authorList>
    </citation>
    <scope>NUCLEOTIDE SEQUENCE [LARGE SCALE GENOMIC DNA]</scope>
    <source>
        <strain evidence="1 2">MC1A</strain>
    </source>
</reference>
<accession>A0A9X0HK06</accession>
<evidence type="ECO:0008006" key="3">
    <source>
        <dbReference type="Google" id="ProtNLM"/>
    </source>
</evidence>
<name>A0A9X0HK06_SOLP1</name>
<dbReference type="AlphaFoldDB" id="A0A9X0HK06"/>
<evidence type="ECO:0000313" key="2">
    <source>
        <dbReference type="Proteomes" id="UP000054223"/>
    </source>
</evidence>
<gene>
    <name evidence="1" type="ORF">ASU33_12905</name>
</gene>
<organism evidence="1 2">
    <name type="scientific">Solirubrum puertoriconensis</name>
    <dbReference type="NCBI Taxonomy" id="1751427"/>
    <lineage>
        <taxon>Bacteria</taxon>
        <taxon>Pseudomonadati</taxon>
        <taxon>Bacteroidota</taxon>
        <taxon>Cytophagia</taxon>
        <taxon>Cytophagales</taxon>
    </lineage>
</organism>
<keyword evidence="2" id="KW-1185">Reference proteome</keyword>
<evidence type="ECO:0000313" key="1">
    <source>
        <dbReference type="EMBL" id="KUG07262.1"/>
    </source>
</evidence>
<proteinExistence type="predicted"/>
<protein>
    <recommendedName>
        <fullName evidence="3">DUF3052 domain-containing protein</fullName>
    </recommendedName>
</protein>
<dbReference type="RefSeq" id="WP_059070888.1">
    <property type="nucleotide sequence ID" value="NZ_LNAL01000007.1"/>
</dbReference>
<comment type="caution">
    <text evidence="1">The sequence shown here is derived from an EMBL/GenBank/DDBJ whole genome shotgun (WGS) entry which is preliminary data.</text>
</comment>